<dbReference type="NCBIfam" id="NF006870">
    <property type="entry name" value="PRK09364.1"/>
    <property type="match status" value="1"/>
</dbReference>
<evidence type="ECO:0000256" key="1">
    <source>
        <dbReference type="ARBA" id="ARBA00001637"/>
    </source>
</evidence>
<dbReference type="InterPro" id="IPR050105">
    <property type="entry name" value="MoCo_biosynth_MoaA/MoaC"/>
</dbReference>
<dbReference type="NCBIfam" id="TIGR00581">
    <property type="entry name" value="moaC"/>
    <property type="match status" value="1"/>
</dbReference>
<dbReference type="GO" id="GO:0061799">
    <property type="term" value="F:cyclic pyranopterin monophosphate synthase activity"/>
    <property type="evidence" value="ECO:0007669"/>
    <property type="project" value="UniProtKB-UniRule"/>
</dbReference>
<dbReference type="EC" id="4.6.1.17" evidence="3 6"/>
<dbReference type="InterPro" id="IPR023045">
    <property type="entry name" value="MoaC"/>
</dbReference>
<keyword evidence="9" id="KW-1185">Reference proteome</keyword>
<evidence type="ECO:0000256" key="6">
    <source>
        <dbReference type="HAMAP-Rule" id="MF_01224"/>
    </source>
</evidence>
<comment type="caution">
    <text evidence="8">The sequence shown here is derived from an EMBL/GenBank/DDBJ whole genome shotgun (WGS) entry which is preliminary data.</text>
</comment>
<dbReference type="SUPFAM" id="SSF55040">
    <property type="entry name" value="Molybdenum cofactor biosynthesis protein C, MoaC"/>
    <property type="match status" value="1"/>
</dbReference>
<dbReference type="InterPro" id="IPR047594">
    <property type="entry name" value="MoaC_bact/euk"/>
</dbReference>
<dbReference type="AlphaFoldDB" id="A0A4R3K814"/>
<dbReference type="RefSeq" id="WP_132549424.1">
    <property type="nucleotide sequence ID" value="NZ_SMAA01000008.1"/>
</dbReference>
<protein>
    <recommendedName>
        <fullName evidence="3 6">Cyclic pyranopterin monophosphate synthase</fullName>
        <ecNumber evidence="3 6">4.6.1.17</ecNumber>
    </recommendedName>
    <alternativeName>
        <fullName evidence="6">Molybdenum cofactor biosynthesis protein C</fullName>
    </alternativeName>
</protein>
<evidence type="ECO:0000256" key="2">
    <source>
        <dbReference type="ARBA" id="ARBA00005046"/>
    </source>
</evidence>
<evidence type="ECO:0000256" key="3">
    <source>
        <dbReference type="ARBA" id="ARBA00012575"/>
    </source>
</evidence>
<feature type="binding site" evidence="6">
    <location>
        <begin position="113"/>
        <end position="114"/>
    </location>
    <ligand>
        <name>substrate</name>
    </ligand>
</feature>
<evidence type="ECO:0000256" key="5">
    <source>
        <dbReference type="ARBA" id="ARBA00023239"/>
    </source>
</evidence>
<keyword evidence="4 6" id="KW-0501">Molybdenum cofactor biosynthesis</keyword>
<feature type="binding site" evidence="6">
    <location>
        <begin position="75"/>
        <end position="77"/>
    </location>
    <ligand>
        <name>substrate</name>
    </ligand>
</feature>
<dbReference type="OrthoDB" id="9794429at2"/>
<sequence>MNKLSHFDKNGQATMVDVSDKPLTKRTAIATGRICVNQEIFNAIKNGTAKKGDVLGTARLAGIMAAKKTSDIIPLCHPIPISKIAIDFTLEADTLSVYAKAEAKTTGQTGIEMEVLHAVSVSLLTIYDMCKALDHGMTISDIHLTYKDGGKTGIYTTGEK</sequence>
<feature type="domain" description="Molybdopterin cofactor biosynthesis C (MoaC)" evidence="7">
    <location>
        <begin position="15"/>
        <end position="150"/>
    </location>
</feature>
<dbReference type="InterPro" id="IPR002820">
    <property type="entry name" value="Mopterin_CF_biosynth-C_dom"/>
</dbReference>
<dbReference type="Gene3D" id="3.30.70.640">
    <property type="entry name" value="Molybdopterin cofactor biosynthesis C (MoaC) domain"/>
    <property type="match status" value="1"/>
</dbReference>
<reference evidence="8 9" key="1">
    <citation type="submission" date="2019-03" db="EMBL/GenBank/DDBJ databases">
        <title>Genomic Encyclopedia of Type Strains, Phase IV (KMG-IV): sequencing the most valuable type-strain genomes for metagenomic binning, comparative biology and taxonomic classification.</title>
        <authorList>
            <person name="Goeker M."/>
        </authorList>
    </citation>
    <scope>NUCLEOTIDE SEQUENCE [LARGE SCALE GENOMIC DNA]</scope>
    <source>
        <strain evidence="8 9">DSM 20467</strain>
    </source>
</reference>
<dbReference type="GO" id="GO:0006777">
    <property type="term" value="P:Mo-molybdopterin cofactor biosynthetic process"/>
    <property type="evidence" value="ECO:0007669"/>
    <property type="project" value="UniProtKB-UniRule"/>
</dbReference>
<dbReference type="Pfam" id="PF01967">
    <property type="entry name" value="MoaC"/>
    <property type="match status" value="1"/>
</dbReference>
<dbReference type="EMBL" id="SMAA01000008">
    <property type="protein sequence ID" value="TCS79009.1"/>
    <property type="molecule type" value="Genomic_DNA"/>
</dbReference>
<comment type="similarity">
    <text evidence="6">Belongs to the MoaC family.</text>
</comment>
<comment type="pathway">
    <text evidence="2 6">Cofactor biosynthesis; molybdopterin biosynthesis.</text>
</comment>
<gene>
    <name evidence="6" type="primary">moaC</name>
    <name evidence="8" type="ORF">EDC37_10868</name>
</gene>
<accession>A0A4R3K814</accession>
<comment type="catalytic activity">
    <reaction evidence="1 6">
        <text>(8S)-3',8-cyclo-7,8-dihydroguanosine 5'-triphosphate = cyclic pyranopterin phosphate + diphosphate</text>
        <dbReference type="Rhea" id="RHEA:49580"/>
        <dbReference type="ChEBI" id="CHEBI:33019"/>
        <dbReference type="ChEBI" id="CHEBI:59648"/>
        <dbReference type="ChEBI" id="CHEBI:131766"/>
        <dbReference type="EC" id="4.6.1.17"/>
    </reaction>
</comment>
<dbReference type="Proteomes" id="UP000295188">
    <property type="component" value="Unassembled WGS sequence"/>
</dbReference>
<dbReference type="InterPro" id="IPR036522">
    <property type="entry name" value="MoaC_sf"/>
</dbReference>
<dbReference type="PANTHER" id="PTHR22960">
    <property type="entry name" value="MOLYBDOPTERIN COFACTOR SYNTHESIS PROTEIN A"/>
    <property type="match status" value="1"/>
</dbReference>
<dbReference type="CDD" id="cd01420">
    <property type="entry name" value="MoaC_PE"/>
    <property type="match status" value="1"/>
</dbReference>
<comment type="subunit">
    <text evidence="6">Homohexamer; trimer of dimers.</text>
</comment>
<evidence type="ECO:0000313" key="8">
    <source>
        <dbReference type="EMBL" id="TCS79009.1"/>
    </source>
</evidence>
<evidence type="ECO:0000256" key="4">
    <source>
        <dbReference type="ARBA" id="ARBA00023150"/>
    </source>
</evidence>
<proteinExistence type="inferred from homology"/>
<comment type="function">
    <text evidence="6">Catalyzes the conversion of (8S)-3',8-cyclo-7,8-dihydroguanosine 5'-triphosphate to cyclic pyranopterin monophosphate (cPMP).</text>
</comment>
<keyword evidence="5 6" id="KW-0456">Lyase</keyword>
<feature type="active site" evidence="6">
    <location>
        <position position="128"/>
    </location>
</feature>
<dbReference type="UniPathway" id="UPA00344"/>
<dbReference type="HAMAP" id="MF_01224_B">
    <property type="entry name" value="MoaC_B"/>
    <property type="match status" value="1"/>
</dbReference>
<dbReference type="PANTHER" id="PTHR22960:SF29">
    <property type="entry name" value="CYCLIC PYRANOPTERIN MONOPHOSPHATE SYNTHASE"/>
    <property type="match status" value="1"/>
</dbReference>
<name>A0A4R3K814_9FIRM</name>
<evidence type="ECO:0000259" key="7">
    <source>
        <dbReference type="Pfam" id="PF01967"/>
    </source>
</evidence>
<organism evidence="8 9">
    <name type="scientific">Pectinatus cerevisiiphilus</name>
    <dbReference type="NCBI Taxonomy" id="86956"/>
    <lineage>
        <taxon>Bacteria</taxon>
        <taxon>Bacillati</taxon>
        <taxon>Bacillota</taxon>
        <taxon>Negativicutes</taxon>
        <taxon>Selenomonadales</taxon>
        <taxon>Selenomonadaceae</taxon>
        <taxon>Pectinatus</taxon>
    </lineage>
</organism>
<evidence type="ECO:0000313" key="9">
    <source>
        <dbReference type="Proteomes" id="UP000295188"/>
    </source>
</evidence>